<dbReference type="Gene3D" id="2.130.10.10">
    <property type="entry name" value="YVTN repeat-like/Quinoprotein amine dehydrogenase"/>
    <property type="match status" value="2"/>
</dbReference>
<gene>
    <name evidence="6" type="ORF">CLIB1423_04S03796</name>
</gene>
<dbReference type="GO" id="GO:0005096">
    <property type="term" value="F:GTPase activator activity"/>
    <property type="evidence" value="ECO:0007669"/>
    <property type="project" value="TreeGrafter"/>
</dbReference>
<dbReference type="GO" id="GO:0005886">
    <property type="term" value="C:plasma membrane"/>
    <property type="evidence" value="ECO:0007669"/>
    <property type="project" value="TreeGrafter"/>
</dbReference>
<dbReference type="PANTHER" id="PTHR10241">
    <property type="entry name" value="LETHAL 2 GIANT LARVAE PROTEIN"/>
    <property type="match status" value="1"/>
</dbReference>
<protein>
    <submittedName>
        <fullName evidence="6">Lethal(2) giant larvae protein homolog Sro77p</fullName>
    </submittedName>
</protein>
<dbReference type="SUPFAM" id="SSF50978">
    <property type="entry name" value="WD40 repeat-like"/>
    <property type="match status" value="1"/>
</dbReference>
<keyword evidence="3" id="KW-0853">WD repeat</keyword>
<evidence type="ECO:0000256" key="3">
    <source>
        <dbReference type="PROSITE-ProRule" id="PRU00221"/>
    </source>
</evidence>
<feature type="region of interest" description="Disordered" evidence="4">
    <location>
        <begin position="1035"/>
        <end position="1054"/>
    </location>
</feature>
<feature type="repeat" description="WD" evidence="3">
    <location>
        <begin position="265"/>
        <end position="294"/>
    </location>
</feature>
<comment type="similarity">
    <text evidence="1">Belongs to the WD repeat L(2)GL family.</text>
</comment>
<dbReference type="Proteomes" id="UP000837801">
    <property type="component" value="Unassembled WGS sequence"/>
</dbReference>
<feature type="compositionally biased region" description="Polar residues" evidence="4">
    <location>
        <begin position="1035"/>
        <end position="1048"/>
    </location>
</feature>
<name>A0A9P0QM05_9ASCO</name>
<dbReference type="AlphaFoldDB" id="A0A9P0QM05"/>
<feature type="domain" description="Lethal giant larvae (Lgl)-like C-terminal" evidence="5">
    <location>
        <begin position="599"/>
        <end position="1016"/>
    </location>
</feature>
<evidence type="ECO:0000256" key="2">
    <source>
        <dbReference type="ARBA" id="ARBA00022483"/>
    </source>
</evidence>
<dbReference type="OrthoDB" id="19944at2759"/>
<evidence type="ECO:0000313" key="7">
    <source>
        <dbReference type="Proteomes" id="UP000837801"/>
    </source>
</evidence>
<dbReference type="InterPro" id="IPR015943">
    <property type="entry name" value="WD40/YVTN_repeat-like_dom_sf"/>
</dbReference>
<organism evidence="6 7">
    <name type="scientific">[Candida] railenensis</name>
    <dbReference type="NCBI Taxonomy" id="45579"/>
    <lineage>
        <taxon>Eukaryota</taxon>
        <taxon>Fungi</taxon>
        <taxon>Dikarya</taxon>
        <taxon>Ascomycota</taxon>
        <taxon>Saccharomycotina</taxon>
        <taxon>Pichiomycetes</taxon>
        <taxon>Debaryomycetaceae</taxon>
        <taxon>Kurtzmaniella</taxon>
    </lineage>
</organism>
<evidence type="ECO:0000259" key="5">
    <source>
        <dbReference type="Pfam" id="PF08596"/>
    </source>
</evidence>
<dbReference type="InterPro" id="IPR036322">
    <property type="entry name" value="WD40_repeat_dom_sf"/>
</dbReference>
<accession>A0A9P0QM05</accession>
<keyword evidence="2" id="KW-0268">Exocytosis</keyword>
<evidence type="ECO:0000256" key="1">
    <source>
        <dbReference type="ARBA" id="ARBA00008070"/>
    </source>
</evidence>
<sequence>MFDKIKSRKAPISLSSVSNAIKTSGNTDLSPNDLHAKQIDIYTASQLGIPKNSILAVAHDPVQSLLAISTNKNEIRVYGQNHVEVVFEFKQTSPITDLMFVRGIYLVAASTKGGGITVISLHQKTILGTYSPPGAITAVCSDPSLDWLIVGLANGQIVVYDVDRTNLTPFRVDNLQKRILPKEKLSAVLAIEWHPRDIGSILVTYSHSTVLFSMVTGEIVSSFVYELKKGSAGFARAQYIANDGKKKLFGSSSAPVIPEVIESHFHPNGLHIVTIHRDNSIVFWDAQDGTLLQARGLFELNLTGPAPPDSSAFSPPTIENEIQTCKWVCGADPENTQLIVAVANNVHVFDFGVTLKYSMTTHERQSGFYGSPANGQSVIPITFNAGKSDQVEFLDKIVPITLDGIPYFSGCSNPSYLILLSNKGAFYLAEYKSSNSKNAPAAAAPSKPAFDPYSISKGTSYSDYADFDSNNSQGGDASSTKPDTFLVLPPSVGLVQPPVVFSQVVQVRKIDWFGICSGKSNASALDNPTLLKGGAPADNFRKTPKPIGYDDVSKNILVTGHERGRVRMLDISRGEHQDLQDILQISLVGVLHKTSSSSLNVDEVSCAFESKEVLIGMKNGYVVVCKFGRSKNGSSGDFSKRDYSDCPVMHKNNDASIISISHRVPKNLSNSNTFFPFALLTIPTATKDRISCLKMSDVGFAAIAYKSGRLIVCDISRGPAIIANYESILQFIPSVQGVCYATTMEFSILEFGQDGYSSVMLTLGTCAGGNLLMFKIIPQANGAFECVFVDKTLGLNYKSKDNSSPEDSKLTQIIPISVKNGDSSIAQLSMFQKLSQGIVIPSYVIISSARDVRIMKLPKQKLSHKVIEETCLRTGIIRIRGKGIMLAVLLRTGFIKFLSVPSLNEIIDFKLPKDIYLQVRDALESGIASDSDILPSGEIFLRTGQSECILLSTFLQDQKIGKKSVETKTDLLFNENAIIPLRPSAGSLQWVKGQTKYVSLQDLNVLIAGPNRKPPKNEETRLAFNISPEANPNQSYGFAAGSSNSGTSAKDYKDPVRGGANSKGGYNFGTNGFMRSLQTGIESIEESVNGYANNMSEAMTESVEGSKKSMYSAALKNKMGF</sequence>
<dbReference type="InterPro" id="IPR011047">
    <property type="entry name" value="Quinoprotein_ADH-like_sf"/>
</dbReference>
<reference evidence="6" key="1">
    <citation type="submission" date="2022-03" db="EMBL/GenBank/DDBJ databases">
        <authorList>
            <person name="Legras J.-L."/>
            <person name="Devillers H."/>
            <person name="Grondin C."/>
        </authorList>
    </citation>
    <scope>NUCLEOTIDE SEQUENCE</scope>
    <source>
        <strain evidence="6">CLIB 1423</strain>
    </source>
</reference>
<dbReference type="Pfam" id="PF08596">
    <property type="entry name" value="Lgl_C"/>
    <property type="match status" value="1"/>
</dbReference>
<dbReference type="SUPFAM" id="SSF50998">
    <property type="entry name" value="Quinoprotein alcohol dehydrogenase-like"/>
    <property type="match status" value="1"/>
</dbReference>
<dbReference type="GO" id="GO:0005737">
    <property type="term" value="C:cytoplasm"/>
    <property type="evidence" value="ECO:0007669"/>
    <property type="project" value="TreeGrafter"/>
</dbReference>
<dbReference type="SMART" id="SM00320">
    <property type="entry name" value="WD40"/>
    <property type="match status" value="5"/>
</dbReference>
<dbReference type="GO" id="GO:0045159">
    <property type="term" value="F:myosin II binding"/>
    <property type="evidence" value="ECO:0007669"/>
    <property type="project" value="TreeGrafter"/>
</dbReference>
<dbReference type="PANTHER" id="PTHR10241:SF25">
    <property type="entry name" value="TOMOSYN, ISOFORM C"/>
    <property type="match status" value="1"/>
</dbReference>
<dbReference type="GO" id="GO:0006893">
    <property type="term" value="P:Golgi to plasma membrane transport"/>
    <property type="evidence" value="ECO:0007669"/>
    <property type="project" value="TreeGrafter"/>
</dbReference>
<comment type="caution">
    <text evidence="6">The sequence shown here is derived from an EMBL/GenBank/DDBJ whole genome shotgun (WGS) entry which is preliminary data.</text>
</comment>
<dbReference type="GO" id="GO:0006887">
    <property type="term" value="P:exocytosis"/>
    <property type="evidence" value="ECO:0007669"/>
    <property type="project" value="UniProtKB-KW"/>
</dbReference>
<keyword evidence="7" id="KW-1185">Reference proteome</keyword>
<dbReference type="GO" id="GO:0019905">
    <property type="term" value="F:syntaxin binding"/>
    <property type="evidence" value="ECO:0007669"/>
    <property type="project" value="TreeGrafter"/>
</dbReference>
<evidence type="ECO:0000313" key="6">
    <source>
        <dbReference type="EMBL" id="CAH2351691.1"/>
    </source>
</evidence>
<proteinExistence type="inferred from homology"/>
<dbReference type="InterPro" id="IPR001680">
    <property type="entry name" value="WD40_rpt"/>
</dbReference>
<dbReference type="InterPro" id="IPR013905">
    <property type="entry name" value="Lgl_C_dom"/>
</dbReference>
<dbReference type="PROSITE" id="PS50082">
    <property type="entry name" value="WD_REPEATS_2"/>
    <property type="match status" value="1"/>
</dbReference>
<evidence type="ECO:0000256" key="4">
    <source>
        <dbReference type="SAM" id="MobiDB-lite"/>
    </source>
</evidence>
<dbReference type="EMBL" id="CAKXYY010000004">
    <property type="protein sequence ID" value="CAH2351691.1"/>
    <property type="molecule type" value="Genomic_DNA"/>
</dbReference>